<dbReference type="AlphaFoldDB" id="A0A9P1BTE1"/>
<dbReference type="EMBL" id="CAMXCT020000458">
    <property type="protein sequence ID" value="CAL1132499.1"/>
    <property type="molecule type" value="Genomic_DNA"/>
</dbReference>
<dbReference type="PANTHER" id="PTHR47936">
    <property type="entry name" value="PPR_LONG DOMAIN-CONTAINING PROTEIN"/>
    <property type="match status" value="1"/>
</dbReference>
<dbReference type="EMBL" id="CAMXCT010000458">
    <property type="protein sequence ID" value="CAI3979124.1"/>
    <property type="molecule type" value="Genomic_DNA"/>
</dbReference>
<evidence type="ECO:0000313" key="5">
    <source>
        <dbReference type="Proteomes" id="UP001152797"/>
    </source>
</evidence>
<evidence type="ECO:0000313" key="4">
    <source>
        <dbReference type="EMBL" id="CAL4766436.1"/>
    </source>
</evidence>
<reference evidence="2" key="1">
    <citation type="submission" date="2022-10" db="EMBL/GenBank/DDBJ databases">
        <authorList>
            <person name="Chen Y."/>
            <person name="Dougan E. K."/>
            <person name="Chan C."/>
            <person name="Rhodes N."/>
            <person name="Thang M."/>
        </authorList>
    </citation>
    <scope>NUCLEOTIDE SEQUENCE</scope>
</reference>
<dbReference type="Gene3D" id="1.25.40.10">
    <property type="entry name" value="Tetratricopeptide repeat domain"/>
    <property type="match status" value="5"/>
</dbReference>
<evidence type="ECO:0000313" key="2">
    <source>
        <dbReference type="EMBL" id="CAI3979124.1"/>
    </source>
</evidence>
<evidence type="ECO:0000256" key="1">
    <source>
        <dbReference type="ARBA" id="ARBA00022737"/>
    </source>
</evidence>
<accession>A0A9P1BTE1</accession>
<dbReference type="Proteomes" id="UP001152797">
    <property type="component" value="Unassembled WGS sequence"/>
</dbReference>
<comment type="caution">
    <text evidence="2">The sequence shown here is derived from an EMBL/GenBank/DDBJ whole genome shotgun (WGS) entry which is preliminary data.</text>
</comment>
<dbReference type="EMBL" id="CAMXCT030000458">
    <property type="protein sequence ID" value="CAL4766436.1"/>
    <property type="molecule type" value="Genomic_DNA"/>
</dbReference>
<keyword evidence="1" id="KW-0677">Repeat</keyword>
<name>A0A9P1BTE1_9DINO</name>
<protein>
    <submittedName>
        <fullName evidence="4">Pentatricopeptide repeat-containing protein At1g62930, chloroplastic</fullName>
    </submittedName>
</protein>
<keyword evidence="5" id="KW-1185">Reference proteome</keyword>
<dbReference type="PANTHER" id="PTHR47936:SF1">
    <property type="entry name" value="PENTATRICOPEPTIDE REPEAT-CONTAINING PROTEIN GUN1, CHLOROPLASTIC"/>
    <property type="match status" value="1"/>
</dbReference>
<dbReference type="InterPro" id="IPR011990">
    <property type="entry name" value="TPR-like_helical_dom_sf"/>
</dbReference>
<reference evidence="3" key="2">
    <citation type="submission" date="2024-04" db="EMBL/GenBank/DDBJ databases">
        <authorList>
            <person name="Chen Y."/>
            <person name="Shah S."/>
            <person name="Dougan E. K."/>
            <person name="Thang M."/>
            <person name="Chan C."/>
        </authorList>
    </citation>
    <scope>NUCLEOTIDE SEQUENCE [LARGE SCALE GENOMIC DNA]</scope>
</reference>
<organism evidence="2">
    <name type="scientific">Cladocopium goreaui</name>
    <dbReference type="NCBI Taxonomy" id="2562237"/>
    <lineage>
        <taxon>Eukaryota</taxon>
        <taxon>Sar</taxon>
        <taxon>Alveolata</taxon>
        <taxon>Dinophyceae</taxon>
        <taxon>Suessiales</taxon>
        <taxon>Symbiodiniaceae</taxon>
        <taxon>Cladocopium</taxon>
    </lineage>
</organism>
<proteinExistence type="predicted"/>
<gene>
    <name evidence="2" type="ORF">C1SCF055_LOCUS7099</name>
</gene>
<evidence type="ECO:0000313" key="3">
    <source>
        <dbReference type="EMBL" id="CAL1132499.1"/>
    </source>
</evidence>
<sequence length="716" mass="80352">MRSPGAAIRLGSQDEVPELQSLRRLRSKSSFSKSQSSAGEVQDALAPYWQAWQDQPQKATVVLRRLAEEKLALALVVLECMGQSQVETNIWHWNPVIFEMSKTDEWQRSLELLLLAMRSEILPDIQSFSSICNAASRAEAWQLAIDALREMSRVQLQVDERIHNIIASSCKSQWVLALSLLEDMPTLGLYPDAITLSTACSTLSGAQWSMALNLLEASGRHFVEVDVTNYGATIDGLGETNWLRVVALLDKIMRAGLQINLPTFNAASATLTKRYWPTACSLLLWMQRRAAILNQITYTSLARLNSEEVEAWQKGIGFFDTAMKADLRPNIFLCNSAIATFNLSTWESAQILWSSMPAMKVERDAISYSFMASHSIQWQCCLSDMQRQMIRAGTLTQNSNHCWEMNLQQLVADGPGPDGMGSLSERWDLASAAMHRLVVEGVEPRSTQLVHAFTKAAHWRAALKLGDVYTQHLTPLTYSSIMGSILRGHWNLNLAFLDQIEMQRLEVNSFSYGNVLRVLRPVQWLEVTTLLHGMQQRRIEVNEVCCSSAVSCFVRWGLWPLALAMAAMASGRHGPTRTAVLASCAESTQWQMALRFFRRGSADEVAYAAVITSCSEHWRRSLWLVHCMSRARDTISQNAFNAGIGVCGRSKWTWASFLLELMWQHRVHPDALSLQVTVDAVSMQELSPRSLPSLLRDLQARPVALLAKQCEAEKMN</sequence>